<gene>
    <name evidence="1" type="ORF">EX30DRAFT_266221</name>
</gene>
<dbReference type="EMBL" id="ML220193">
    <property type="protein sequence ID" value="TGZ76236.1"/>
    <property type="molecule type" value="Genomic_DNA"/>
</dbReference>
<sequence length="58" mass="6419">MSCDIPAFLLKCTPGLRTGLGAEILTSPRPRPRPNLDECQAPTSREYWMAEVDELQSG</sequence>
<proteinExistence type="predicted"/>
<dbReference type="AlphaFoldDB" id="A0A4S2MHA9"/>
<accession>A0A4S2MHA9</accession>
<keyword evidence="2" id="KW-1185">Reference proteome</keyword>
<evidence type="ECO:0000313" key="1">
    <source>
        <dbReference type="EMBL" id="TGZ76236.1"/>
    </source>
</evidence>
<reference evidence="1 2" key="1">
    <citation type="submission" date="2019-04" db="EMBL/GenBank/DDBJ databases">
        <title>Comparative genomics and transcriptomics to analyze fruiting body development in filamentous ascomycetes.</title>
        <authorList>
            <consortium name="DOE Joint Genome Institute"/>
            <person name="Lutkenhaus R."/>
            <person name="Traeger S."/>
            <person name="Breuer J."/>
            <person name="Kuo A."/>
            <person name="Lipzen A."/>
            <person name="Pangilinan J."/>
            <person name="Dilworth D."/>
            <person name="Sandor L."/>
            <person name="Poggeler S."/>
            <person name="Barry K."/>
            <person name="Grigoriev I.V."/>
            <person name="Nowrousian M."/>
        </authorList>
    </citation>
    <scope>NUCLEOTIDE SEQUENCE [LARGE SCALE GENOMIC DNA]</scope>
    <source>
        <strain evidence="1 2">CBS 389.68</strain>
    </source>
</reference>
<dbReference type="InParanoid" id="A0A4S2MHA9"/>
<name>A0A4S2MHA9_9PEZI</name>
<organism evidence="1 2">
    <name type="scientific">Ascodesmis nigricans</name>
    <dbReference type="NCBI Taxonomy" id="341454"/>
    <lineage>
        <taxon>Eukaryota</taxon>
        <taxon>Fungi</taxon>
        <taxon>Dikarya</taxon>
        <taxon>Ascomycota</taxon>
        <taxon>Pezizomycotina</taxon>
        <taxon>Pezizomycetes</taxon>
        <taxon>Pezizales</taxon>
        <taxon>Ascodesmidaceae</taxon>
        <taxon>Ascodesmis</taxon>
    </lineage>
</organism>
<evidence type="ECO:0000313" key="2">
    <source>
        <dbReference type="Proteomes" id="UP000298138"/>
    </source>
</evidence>
<protein>
    <submittedName>
        <fullName evidence="1">Uncharacterized protein</fullName>
    </submittedName>
</protein>
<dbReference type="Proteomes" id="UP000298138">
    <property type="component" value="Unassembled WGS sequence"/>
</dbReference>